<keyword evidence="6 10" id="KW-0238">DNA-binding</keyword>
<dbReference type="AlphaFoldDB" id="A0A1S2ZER1"/>
<dbReference type="InterPro" id="IPR047159">
    <property type="entry name" value="NR_DBD_RAR"/>
</dbReference>
<comment type="subcellular location">
    <subcellularLocation>
        <location evidence="10">Nucleus</location>
    </subcellularLocation>
</comment>
<dbReference type="SUPFAM" id="SSF48508">
    <property type="entry name" value="Nuclear receptor ligand-binding domain"/>
    <property type="match status" value="1"/>
</dbReference>
<evidence type="ECO:0000256" key="8">
    <source>
        <dbReference type="ARBA" id="ARBA00023170"/>
    </source>
</evidence>
<evidence type="ECO:0000256" key="1">
    <source>
        <dbReference type="ARBA" id="ARBA00008092"/>
    </source>
</evidence>
<evidence type="ECO:0000256" key="9">
    <source>
        <dbReference type="ARBA" id="ARBA00023242"/>
    </source>
</evidence>
<dbReference type="PANTHER" id="PTHR24085:SF7">
    <property type="entry name" value="RETINOIC ACID RECEPTOR GAMMA"/>
    <property type="match status" value="1"/>
</dbReference>
<dbReference type="SMART" id="SM00399">
    <property type="entry name" value="ZnF_C4"/>
    <property type="match status" value="1"/>
</dbReference>
<evidence type="ECO:0000256" key="6">
    <source>
        <dbReference type="ARBA" id="ARBA00023125"/>
    </source>
</evidence>
<feature type="domain" description="NR LBD" evidence="13">
    <location>
        <begin position="316"/>
        <end position="550"/>
    </location>
</feature>
<dbReference type="GO" id="GO:0004879">
    <property type="term" value="F:nuclear receptor activity"/>
    <property type="evidence" value="ECO:0007669"/>
    <property type="project" value="InterPro"/>
</dbReference>
<dbReference type="InterPro" id="IPR001628">
    <property type="entry name" value="Znf_hrmn_rcpt"/>
</dbReference>
<dbReference type="InterPro" id="IPR035500">
    <property type="entry name" value="NHR-like_dom_sf"/>
</dbReference>
<feature type="region of interest" description="Disordered" evidence="11">
    <location>
        <begin position="189"/>
        <end position="214"/>
    </location>
</feature>
<keyword evidence="2 10" id="KW-0479">Metal-binding</keyword>
<dbReference type="PROSITE" id="PS00031">
    <property type="entry name" value="NUCLEAR_REC_DBD_1"/>
    <property type="match status" value="1"/>
</dbReference>
<evidence type="ECO:0000259" key="12">
    <source>
        <dbReference type="PROSITE" id="PS51030"/>
    </source>
</evidence>
<sequence length="589" mass="64231">MHARMCVKASARHSASVCVCVCAPLPALFISVPGPLRSPSPTPTPRASILQKVYPVLAAEAPCVIRSRAAAGAPALYPTQSLSPAGDPLLPRPPLTPHAAGRPTLALPLPPLQERDAAGGGGGIACGSSVFLAPSFPPSRVAMYDCMETFAPGPRRLYGATGPGAGLLRRASGSSCFAGLESFAWPQPASLQSVETQSTSSEEMVPSSPSPPPPPRVYKPCFVCNDKSSGYHYGVSSCEGCKGFFRRSIQKNMVYTCHRDKNCIINKVTRNRCQYCRLQKCFEVGMSKEAVRNDRNKKKKEVKEEASLDSYELSPQLEELITKVSRAHQETFPSLCQLGKYTTNSSADHRVQLDLGLWDKFSELATKCIIKIVEFAKRLPGFTGLSIADQITLLKAACLDILMLRICTRYTPEQDTMTFSDGLTLNRTQMHNAGFGPLTDLVFAFAGQLLPLEMDDTETGLLSAICLICGDRMDLEEPEKVDKLQEPLLEALRLYARRRRPSQPYMFPRMLMKITDLRGISTKGAERAITLKMEIPGPMPPLIREMLENPEMFEDDSSQPGPHPKASSEDEAPGSQGKGRCSPKPDPGP</sequence>
<keyword evidence="14" id="KW-1185">Reference proteome</keyword>
<dbReference type="GO" id="GO:0035259">
    <property type="term" value="F:nuclear glucocorticoid receptor binding"/>
    <property type="evidence" value="ECO:0007669"/>
    <property type="project" value="TreeGrafter"/>
</dbReference>
<evidence type="ECO:0000256" key="2">
    <source>
        <dbReference type="ARBA" id="ARBA00022723"/>
    </source>
</evidence>
<evidence type="ECO:0000313" key="15">
    <source>
        <dbReference type="RefSeq" id="XP_007518252.2"/>
    </source>
</evidence>
<dbReference type="PROSITE" id="PS51030">
    <property type="entry name" value="NUCLEAR_REC_DBD_2"/>
    <property type="match status" value="1"/>
</dbReference>
<dbReference type="GeneID" id="103109159"/>
<feature type="compositionally biased region" description="Low complexity" evidence="11">
    <location>
        <begin position="190"/>
        <end position="207"/>
    </location>
</feature>
<proteinExistence type="inferred from homology"/>
<dbReference type="Gene3D" id="3.30.50.10">
    <property type="entry name" value="Erythroid Transcription Factor GATA-1, subunit A"/>
    <property type="match status" value="1"/>
</dbReference>
<dbReference type="GO" id="GO:0005667">
    <property type="term" value="C:transcription regulator complex"/>
    <property type="evidence" value="ECO:0007669"/>
    <property type="project" value="TreeGrafter"/>
</dbReference>
<dbReference type="GO" id="GO:0008270">
    <property type="term" value="F:zinc ion binding"/>
    <property type="evidence" value="ECO:0007669"/>
    <property type="project" value="UniProtKB-KW"/>
</dbReference>
<keyword evidence="9 10" id="KW-0539">Nucleus</keyword>
<keyword evidence="8 10" id="KW-0675">Receptor</keyword>
<dbReference type="CDD" id="cd06937">
    <property type="entry name" value="NR_LBD_RAR"/>
    <property type="match status" value="1"/>
</dbReference>
<dbReference type="CDD" id="cd06964">
    <property type="entry name" value="NR_DBD_RAR"/>
    <property type="match status" value="1"/>
</dbReference>
<organism evidence="14 15">
    <name type="scientific">Erinaceus europaeus</name>
    <name type="common">Western European hedgehog</name>
    <dbReference type="NCBI Taxonomy" id="9365"/>
    <lineage>
        <taxon>Eukaryota</taxon>
        <taxon>Metazoa</taxon>
        <taxon>Chordata</taxon>
        <taxon>Craniata</taxon>
        <taxon>Vertebrata</taxon>
        <taxon>Euteleostomi</taxon>
        <taxon>Mammalia</taxon>
        <taxon>Eutheria</taxon>
        <taxon>Laurasiatheria</taxon>
        <taxon>Eulipotyphla</taxon>
        <taxon>Erinaceidae</taxon>
        <taxon>Erinaceinae</taxon>
        <taxon>Erinaceus</taxon>
    </lineage>
</organism>
<dbReference type="InterPro" id="IPR003078">
    <property type="entry name" value="Retinoic_acid_rcpt"/>
</dbReference>
<dbReference type="Proteomes" id="UP001652624">
    <property type="component" value="Chromosome 7"/>
</dbReference>
<dbReference type="GO" id="GO:0005654">
    <property type="term" value="C:nucleoplasm"/>
    <property type="evidence" value="ECO:0007669"/>
    <property type="project" value="UniProtKB-ARBA"/>
</dbReference>
<dbReference type="InterPro" id="IPR001723">
    <property type="entry name" value="Nuclear_hrmn_rcpt"/>
</dbReference>
<dbReference type="InterPro" id="IPR013088">
    <property type="entry name" value="Znf_NHR/GATA"/>
</dbReference>
<dbReference type="InterPro" id="IPR047158">
    <property type="entry name" value="NR_LBD_RAR"/>
</dbReference>
<evidence type="ECO:0000256" key="4">
    <source>
        <dbReference type="ARBA" id="ARBA00022833"/>
    </source>
</evidence>
<dbReference type="Gene3D" id="1.10.565.10">
    <property type="entry name" value="Retinoid X Receptor"/>
    <property type="match status" value="1"/>
</dbReference>
<evidence type="ECO:0000313" key="14">
    <source>
        <dbReference type="Proteomes" id="UP001652624"/>
    </source>
</evidence>
<keyword evidence="3 10" id="KW-0863">Zinc-finger</keyword>
<comment type="similarity">
    <text evidence="1">Belongs to the nuclear hormone receptor family. NR1 subfamily.</text>
</comment>
<dbReference type="GO" id="GO:0048384">
    <property type="term" value="P:retinoic acid receptor signaling pathway"/>
    <property type="evidence" value="ECO:0007669"/>
    <property type="project" value="InterPro"/>
</dbReference>
<dbReference type="OrthoDB" id="6081310at2759"/>
<evidence type="ECO:0000256" key="11">
    <source>
        <dbReference type="SAM" id="MobiDB-lite"/>
    </source>
</evidence>
<dbReference type="GO" id="GO:0071376">
    <property type="term" value="P:cellular response to corticotropin-releasing hormone stimulus"/>
    <property type="evidence" value="ECO:0007669"/>
    <property type="project" value="TreeGrafter"/>
</dbReference>
<name>A0A1S2ZER1_ERIEU</name>
<dbReference type="PRINTS" id="PR01292">
    <property type="entry name" value="RETNOICACIDR"/>
</dbReference>
<accession>A0A1S2ZER1</accession>
<dbReference type="Pfam" id="PF00104">
    <property type="entry name" value="Hormone_recep"/>
    <property type="match status" value="1"/>
</dbReference>
<protein>
    <submittedName>
        <fullName evidence="15">Retinoic acid receptor gamma isoform X1</fullName>
    </submittedName>
</protein>
<dbReference type="PRINTS" id="PR00398">
    <property type="entry name" value="STRDHORMONER"/>
</dbReference>
<dbReference type="CTD" id="5916"/>
<evidence type="ECO:0000256" key="7">
    <source>
        <dbReference type="ARBA" id="ARBA00023163"/>
    </source>
</evidence>
<feature type="domain" description="Nuclear receptor" evidence="12">
    <location>
        <begin position="218"/>
        <end position="293"/>
    </location>
</feature>
<dbReference type="GO" id="GO:0032526">
    <property type="term" value="P:response to retinoic acid"/>
    <property type="evidence" value="ECO:0007669"/>
    <property type="project" value="UniProtKB-ARBA"/>
</dbReference>
<evidence type="ECO:0000256" key="3">
    <source>
        <dbReference type="ARBA" id="ARBA00022771"/>
    </source>
</evidence>
<keyword evidence="5 10" id="KW-0805">Transcription regulation</keyword>
<keyword evidence="7 10" id="KW-0804">Transcription</keyword>
<dbReference type="GO" id="GO:0000978">
    <property type="term" value="F:RNA polymerase II cis-regulatory region sequence-specific DNA binding"/>
    <property type="evidence" value="ECO:0007669"/>
    <property type="project" value="TreeGrafter"/>
</dbReference>
<dbReference type="InterPro" id="IPR000536">
    <property type="entry name" value="Nucl_hrmn_rcpt_lig-bd"/>
</dbReference>
<dbReference type="PROSITE" id="PS51843">
    <property type="entry name" value="NR_LBD"/>
    <property type="match status" value="1"/>
</dbReference>
<dbReference type="PANTHER" id="PTHR24085">
    <property type="entry name" value="NUCLEAR HORMONE RECEPTOR"/>
    <property type="match status" value="1"/>
</dbReference>
<evidence type="ECO:0000256" key="5">
    <source>
        <dbReference type="ARBA" id="ARBA00023015"/>
    </source>
</evidence>
<evidence type="ECO:0000259" key="13">
    <source>
        <dbReference type="PROSITE" id="PS51843"/>
    </source>
</evidence>
<dbReference type="SMART" id="SM00430">
    <property type="entry name" value="HOLI"/>
    <property type="match status" value="1"/>
</dbReference>
<feature type="region of interest" description="Disordered" evidence="11">
    <location>
        <begin position="539"/>
        <end position="589"/>
    </location>
</feature>
<dbReference type="SUPFAM" id="SSF57716">
    <property type="entry name" value="Glucocorticoid receptor-like (DNA-binding domain)"/>
    <property type="match status" value="1"/>
</dbReference>
<dbReference type="PRINTS" id="PR00047">
    <property type="entry name" value="STROIDFINGER"/>
</dbReference>
<dbReference type="GO" id="GO:0005737">
    <property type="term" value="C:cytoplasm"/>
    <property type="evidence" value="ECO:0007669"/>
    <property type="project" value="UniProtKB-SubCell"/>
</dbReference>
<reference evidence="15" key="1">
    <citation type="submission" date="2025-08" db="UniProtKB">
        <authorList>
            <consortium name="RefSeq"/>
        </authorList>
    </citation>
    <scope>IDENTIFICATION</scope>
</reference>
<dbReference type="Pfam" id="PF00105">
    <property type="entry name" value="zf-C4"/>
    <property type="match status" value="1"/>
</dbReference>
<gene>
    <name evidence="15" type="primary">RARG</name>
</gene>
<evidence type="ECO:0000256" key="10">
    <source>
        <dbReference type="RuleBase" id="RU004334"/>
    </source>
</evidence>
<keyword evidence="4 10" id="KW-0862">Zinc</keyword>
<dbReference type="RefSeq" id="XP_007518252.2">
    <property type="nucleotide sequence ID" value="XM_007518190.3"/>
</dbReference>